<feature type="region of interest" description="Disordered" evidence="1">
    <location>
        <begin position="1"/>
        <end position="21"/>
    </location>
</feature>
<feature type="region of interest" description="Disordered" evidence="1">
    <location>
        <begin position="353"/>
        <end position="510"/>
    </location>
</feature>
<reference evidence="2 3" key="1">
    <citation type="journal article" date="2019" name="Nat. Ecol. Evol.">
        <title>Megaphylogeny resolves global patterns of mushroom evolution.</title>
        <authorList>
            <person name="Varga T."/>
            <person name="Krizsan K."/>
            <person name="Foldi C."/>
            <person name="Dima B."/>
            <person name="Sanchez-Garcia M."/>
            <person name="Sanchez-Ramirez S."/>
            <person name="Szollosi G.J."/>
            <person name="Szarkandi J.G."/>
            <person name="Papp V."/>
            <person name="Albert L."/>
            <person name="Andreopoulos W."/>
            <person name="Angelini C."/>
            <person name="Antonin V."/>
            <person name="Barry K.W."/>
            <person name="Bougher N.L."/>
            <person name="Buchanan P."/>
            <person name="Buyck B."/>
            <person name="Bense V."/>
            <person name="Catcheside P."/>
            <person name="Chovatia M."/>
            <person name="Cooper J."/>
            <person name="Damon W."/>
            <person name="Desjardin D."/>
            <person name="Finy P."/>
            <person name="Geml J."/>
            <person name="Haridas S."/>
            <person name="Hughes K."/>
            <person name="Justo A."/>
            <person name="Karasinski D."/>
            <person name="Kautmanova I."/>
            <person name="Kiss B."/>
            <person name="Kocsube S."/>
            <person name="Kotiranta H."/>
            <person name="LaButti K.M."/>
            <person name="Lechner B.E."/>
            <person name="Liimatainen K."/>
            <person name="Lipzen A."/>
            <person name="Lukacs Z."/>
            <person name="Mihaltcheva S."/>
            <person name="Morgado L.N."/>
            <person name="Niskanen T."/>
            <person name="Noordeloos M.E."/>
            <person name="Ohm R.A."/>
            <person name="Ortiz-Santana B."/>
            <person name="Ovrebo C."/>
            <person name="Racz N."/>
            <person name="Riley R."/>
            <person name="Savchenko A."/>
            <person name="Shiryaev A."/>
            <person name="Soop K."/>
            <person name="Spirin V."/>
            <person name="Szebenyi C."/>
            <person name="Tomsovsky M."/>
            <person name="Tulloss R.E."/>
            <person name="Uehling J."/>
            <person name="Grigoriev I.V."/>
            <person name="Vagvolgyi C."/>
            <person name="Papp T."/>
            <person name="Martin F.M."/>
            <person name="Miettinen O."/>
            <person name="Hibbett D.S."/>
            <person name="Nagy L.G."/>
        </authorList>
    </citation>
    <scope>NUCLEOTIDE SEQUENCE [LARGE SCALE GENOMIC DNA]</scope>
    <source>
        <strain evidence="2 3">FP101781</strain>
    </source>
</reference>
<evidence type="ECO:0000313" key="3">
    <source>
        <dbReference type="Proteomes" id="UP000298030"/>
    </source>
</evidence>
<dbReference type="AlphaFoldDB" id="A0A4Y7SG48"/>
<gene>
    <name evidence="2" type="ORF">FA13DRAFT_199757</name>
</gene>
<name>A0A4Y7SG48_COPMI</name>
<feature type="compositionally biased region" description="Low complexity" evidence="1">
    <location>
        <begin position="245"/>
        <end position="267"/>
    </location>
</feature>
<feature type="region of interest" description="Disordered" evidence="1">
    <location>
        <begin position="69"/>
        <end position="315"/>
    </location>
</feature>
<feature type="compositionally biased region" description="Low complexity" evidence="1">
    <location>
        <begin position="150"/>
        <end position="165"/>
    </location>
</feature>
<protein>
    <submittedName>
        <fullName evidence="2">Uncharacterized protein</fullName>
    </submittedName>
</protein>
<feature type="compositionally biased region" description="Low complexity" evidence="1">
    <location>
        <begin position="448"/>
        <end position="464"/>
    </location>
</feature>
<dbReference type="EMBL" id="QPFP01000130">
    <property type="protein sequence ID" value="TEB20823.1"/>
    <property type="molecule type" value="Genomic_DNA"/>
</dbReference>
<feature type="compositionally biased region" description="Low complexity" evidence="1">
    <location>
        <begin position="392"/>
        <end position="425"/>
    </location>
</feature>
<accession>A0A4Y7SG48</accession>
<feature type="compositionally biased region" description="Polar residues" evidence="1">
    <location>
        <begin position="432"/>
        <end position="441"/>
    </location>
</feature>
<dbReference type="STRING" id="71717.A0A4Y7SG48"/>
<feature type="compositionally biased region" description="Pro residues" evidence="1">
    <location>
        <begin position="229"/>
        <end position="244"/>
    </location>
</feature>
<dbReference type="OrthoDB" id="159449at2759"/>
<feature type="compositionally biased region" description="Acidic residues" evidence="1">
    <location>
        <begin position="111"/>
        <end position="130"/>
    </location>
</feature>
<evidence type="ECO:0000256" key="1">
    <source>
        <dbReference type="SAM" id="MobiDB-lite"/>
    </source>
</evidence>
<evidence type="ECO:0000313" key="2">
    <source>
        <dbReference type="EMBL" id="TEB20823.1"/>
    </source>
</evidence>
<feature type="compositionally biased region" description="Low complexity" evidence="1">
    <location>
        <begin position="353"/>
        <end position="367"/>
    </location>
</feature>
<proteinExistence type="predicted"/>
<feature type="compositionally biased region" description="Pro residues" evidence="1">
    <location>
        <begin position="139"/>
        <end position="149"/>
    </location>
</feature>
<dbReference type="Proteomes" id="UP000298030">
    <property type="component" value="Unassembled WGS sequence"/>
</dbReference>
<keyword evidence="3" id="KW-1185">Reference proteome</keyword>
<sequence length="510" mass="52211">MSSHFNDPGMDTARPEFNLNDLKDVRAERGVGAVGMASAMRRKVEGEKSPIAPTFASVMKGGIGIGVDEGPSVGSIEGEGTSGLGQGIVVEDEEEMPSRILGGESMRESQDLEEEGDTTIDGHGEEEESDAVPTIELPPVSPAAPPLPPSSEDAPASSAGDPSNSNLDQYRSHLRPNLRDFREGGTITVPGTGERRSLFMPHPGAPKPLTGGLASPSAGPMYVQRQLGTPPPPGAPPPHLPPGVPLHHPQGPYPPQGGIQSGQTPMHPGLPPPPPRPRLHVIQVLRQALSQPPPAPRPMINGRAPPPPRGPTIYGRLEVDLSGSIGPVPVVWSVEAPPTKVIQKAPLPQQQQLLPPLGVQLPGQVPVAPSPLASGQGQTPPPPIVSRDRTSARSSSASLGRMSSASAPGGVGVPGSPSNLPSVLSLREDMTRSTSPLSQSDAVGGGSRPSSSGSTGGTSTPTPAGGAGGQVGDASKPIPRANFFPKAAGMRPRSRSFSDMKSVGNGTGSG</sequence>
<organism evidence="2 3">
    <name type="scientific">Coprinellus micaceus</name>
    <name type="common">Glistening ink-cap mushroom</name>
    <name type="synonym">Coprinus micaceus</name>
    <dbReference type="NCBI Taxonomy" id="71717"/>
    <lineage>
        <taxon>Eukaryota</taxon>
        <taxon>Fungi</taxon>
        <taxon>Dikarya</taxon>
        <taxon>Basidiomycota</taxon>
        <taxon>Agaricomycotina</taxon>
        <taxon>Agaricomycetes</taxon>
        <taxon>Agaricomycetidae</taxon>
        <taxon>Agaricales</taxon>
        <taxon>Agaricineae</taxon>
        <taxon>Psathyrellaceae</taxon>
        <taxon>Coprinellus</taxon>
    </lineage>
</organism>
<comment type="caution">
    <text evidence="2">The sequence shown here is derived from an EMBL/GenBank/DDBJ whole genome shotgun (WGS) entry which is preliminary data.</text>
</comment>